<evidence type="ECO:0000313" key="1">
    <source>
        <dbReference type="EMBL" id="EHK58726.1"/>
    </source>
</evidence>
<proteinExistence type="predicted"/>
<reference evidence="1 2" key="1">
    <citation type="journal article" date="2012" name="J. Bacteriol.">
        <title>Draft Genome Sequence of Mesorhizobium alhagi CCNWXJ12-2T, a Novel Salt-Resistant Species Isolated from the Desert of Northwestern China.</title>
        <authorList>
            <person name="Zhou M."/>
            <person name="Chen W."/>
            <person name="Chen H."/>
            <person name="Wei G."/>
        </authorList>
    </citation>
    <scope>NUCLEOTIDE SEQUENCE [LARGE SCALE GENOMIC DNA]</scope>
    <source>
        <strain evidence="1 2">CCNWXJ12-2</strain>
    </source>
</reference>
<name>H0HKM8_9HYPH</name>
<evidence type="ECO:0000313" key="2">
    <source>
        <dbReference type="Proteomes" id="UP000003250"/>
    </source>
</evidence>
<dbReference type="RefSeq" id="WP_008834340.1">
    <property type="nucleotide sequence ID" value="NZ_AHAM01000027.1"/>
</dbReference>
<organism evidence="1 2">
    <name type="scientific">Mesorhizobium alhagi CCNWXJ12-2</name>
    <dbReference type="NCBI Taxonomy" id="1107882"/>
    <lineage>
        <taxon>Bacteria</taxon>
        <taxon>Pseudomonadati</taxon>
        <taxon>Pseudomonadota</taxon>
        <taxon>Alphaproteobacteria</taxon>
        <taxon>Hyphomicrobiales</taxon>
        <taxon>Phyllobacteriaceae</taxon>
        <taxon>Allomesorhizobium</taxon>
    </lineage>
</organism>
<gene>
    <name evidence="1" type="ORF">MAXJ12_03428</name>
</gene>
<dbReference type="AlphaFoldDB" id="H0HKM8"/>
<dbReference type="EMBL" id="AHAM01000027">
    <property type="protein sequence ID" value="EHK58726.1"/>
    <property type="molecule type" value="Genomic_DNA"/>
</dbReference>
<dbReference type="PATRIC" id="fig|1107882.3.peg.681"/>
<protein>
    <submittedName>
        <fullName evidence="1">Uncharacterized protein</fullName>
    </submittedName>
</protein>
<sequence>MDWNAAIEKNREALKYVLAMLAGMAGLGNRQSAIASRQSASGPTQAADGPTDCLLPTADCRLTLPRHLHRAVLRLLRPAEAAARRLIIVAARGLVVALPPARPREPQPASRKPGPAQSILRNGVGTGIILPRYVPHPEVRGEAEPRRTFCLPLLDPLPRWGGSKRPAAGGIPRICFPGLTQPFPVPGAPAPDDPIDAARLNLRLQALGRALDDLPREARRFARWTARRRLACEQGRVGRSSPLKPGRAAALPKSFRRGRPAHEVHDILRDLHGLARWALEKPDTS</sequence>
<accession>H0HKM8</accession>
<dbReference type="Proteomes" id="UP000003250">
    <property type="component" value="Unassembled WGS sequence"/>
</dbReference>
<keyword evidence="2" id="KW-1185">Reference proteome</keyword>
<dbReference type="OrthoDB" id="8101535at2"/>